<dbReference type="InterPro" id="IPR029062">
    <property type="entry name" value="Class_I_gatase-like"/>
</dbReference>
<dbReference type="PANTHER" id="PTHR36175:SF1">
    <property type="entry name" value="CYANOPHYCINASE"/>
    <property type="match status" value="1"/>
</dbReference>
<dbReference type="PANTHER" id="PTHR36175">
    <property type="entry name" value="CYANOPHYCINASE"/>
    <property type="match status" value="1"/>
</dbReference>
<reference evidence="6 7" key="1">
    <citation type="submission" date="2016-08" db="EMBL/GenBank/DDBJ databases">
        <title>Genome sequence of Clavibacter michiganensis spp. strain CASJ009.</title>
        <authorList>
            <person name="Thapa S.P."/>
            <person name="Coaker G."/>
        </authorList>
    </citation>
    <scope>NUCLEOTIDE SEQUENCE [LARGE SCALE GENOMIC DNA]</scope>
    <source>
        <strain evidence="6">CASJ009</strain>
    </source>
</reference>
<evidence type="ECO:0000313" key="7">
    <source>
        <dbReference type="Proteomes" id="UP000195106"/>
    </source>
</evidence>
<evidence type="ECO:0000256" key="5">
    <source>
        <dbReference type="SAM" id="MobiDB-lite"/>
    </source>
</evidence>
<dbReference type="GO" id="GO:0006508">
    <property type="term" value="P:proteolysis"/>
    <property type="evidence" value="ECO:0007669"/>
    <property type="project" value="UniProtKB-KW"/>
</dbReference>
<sequence length="278" mass="27992">MEVPGFLITPGGRPTAAEASAAGPGPDALPGQALYRRGVSVHLVGGGLSDDDTPLLARFLSEATTRATDAARLEPARIAVVLVHDGLGAEEFDRYAQALRAAGPCEPVAVLAPEGGSIQVAQLQDVDGIVVGGGLTPAYRQALEPVFGDIRRQVTAGVPYAGFSAGAAVAAETAIVGGWRIGDVEVVQEDASEDLDEVTVEQGIGLIDVAVDVHAAQWGTLTRLIAATEAGLVEGGVAIDEGTALIVGEGQLVVVGRGSVWSVIGSETGVTVSSAGAS</sequence>
<dbReference type="AlphaFoldDB" id="A0A251XT30"/>
<organism evidence="6 7">
    <name type="scientific">Clavibacter michiganensis</name>
    <dbReference type="NCBI Taxonomy" id="28447"/>
    <lineage>
        <taxon>Bacteria</taxon>
        <taxon>Bacillati</taxon>
        <taxon>Actinomycetota</taxon>
        <taxon>Actinomycetes</taxon>
        <taxon>Micrococcales</taxon>
        <taxon>Microbacteriaceae</taxon>
        <taxon>Clavibacter</taxon>
    </lineage>
</organism>
<comment type="similarity">
    <text evidence="1">Belongs to the peptidase S51 family.</text>
</comment>
<evidence type="ECO:0000313" key="6">
    <source>
        <dbReference type="EMBL" id="OUE08423.1"/>
    </source>
</evidence>
<dbReference type="Proteomes" id="UP000195106">
    <property type="component" value="Unassembled WGS sequence"/>
</dbReference>
<gene>
    <name evidence="6" type="primary">cphE</name>
    <name evidence="6" type="ORF">CMsap09_05710</name>
</gene>
<dbReference type="SUPFAM" id="SSF52317">
    <property type="entry name" value="Class I glutamine amidotransferase-like"/>
    <property type="match status" value="1"/>
</dbReference>
<protein>
    <submittedName>
        <fullName evidence="6">Cyanophycinase</fullName>
    </submittedName>
</protein>
<keyword evidence="3" id="KW-0378">Hydrolase</keyword>
<keyword evidence="4" id="KW-0720">Serine protease</keyword>
<feature type="region of interest" description="Disordered" evidence="5">
    <location>
        <begin position="1"/>
        <end position="25"/>
    </location>
</feature>
<dbReference type="Pfam" id="PF03575">
    <property type="entry name" value="Peptidase_S51"/>
    <property type="match status" value="1"/>
</dbReference>
<proteinExistence type="inferred from homology"/>
<comment type="caution">
    <text evidence="6">The sequence shown here is derived from an EMBL/GenBank/DDBJ whole genome shotgun (WGS) entry which is preliminary data.</text>
</comment>
<accession>A0A251XT30</accession>
<dbReference type="GO" id="GO:0008236">
    <property type="term" value="F:serine-type peptidase activity"/>
    <property type="evidence" value="ECO:0007669"/>
    <property type="project" value="UniProtKB-KW"/>
</dbReference>
<keyword evidence="2" id="KW-0645">Protease</keyword>
<evidence type="ECO:0000256" key="3">
    <source>
        <dbReference type="ARBA" id="ARBA00022801"/>
    </source>
</evidence>
<dbReference type="Gene3D" id="3.40.50.880">
    <property type="match status" value="1"/>
</dbReference>
<dbReference type="InterPro" id="IPR005320">
    <property type="entry name" value="Peptidase_S51"/>
</dbReference>
<evidence type="ECO:0000256" key="4">
    <source>
        <dbReference type="ARBA" id="ARBA00022825"/>
    </source>
</evidence>
<name>A0A251XT30_9MICO</name>
<evidence type="ECO:0000256" key="1">
    <source>
        <dbReference type="ARBA" id="ARBA00006534"/>
    </source>
</evidence>
<evidence type="ECO:0000256" key="2">
    <source>
        <dbReference type="ARBA" id="ARBA00022670"/>
    </source>
</evidence>
<dbReference type="EMBL" id="MDHJ01000001">
    <property type="protein sequence ID" value="OUE08423.1"/>
    <property type="molecule type" value="Genomic_DNA"/>
</dbReference>